<reference evidence="2" key="2">
    <citation type="submission" date="2025-08" db="UniProtKB">
        <authorList>
            <consortium name="RefSeq"/>
        </authorList>
    </citation>
    <scope>IDENTIFICATION</scope>
    <source>
        <tissue evidence="2">Leaf</tissue>
    </source>
</reference>
<dbReference type="Proteomes" id="UP000790787">
    <property type="component" value="Chromosome 2"/>
</dbReference>
<proteinExistence type="predicted"/>
<evidence type="ECO:0000313" key="2">
    <source>
        <dbReference type="RefSeq" id="XP_075082019.1"/>
    </source>
</evidence>
<dbReference type="RefSeq" id="XP_075082019.1">
    <property type="nucleotide sequence ID" value="XM_075225918.1"/>
</dbReference>
<organism evidence="1 2">
    <name type="scientific">Nicotiana tabacum</name>
    <name type="common">Common tobacco</name>
    <dbReference type="NCBI Taxonomy" id="4097"/>
    <lineage>
        <taxon>Eukaryota</taxon>
        <taxon>Viridiplantae</taxon>
        <taxon>Streptophyta</taxon>
        <taxon>Embryophyta</taxon>
        <taxon>Tracheophyta</taxon>
        <taxon>Spermatophyta</taxon>
        <taxon>Magnoliopsida</taxon>
        <taxon>eudicotyledons</taxon>
        <taxon>Gunneridae</taxon>
        <taxon>Pentapetalae</taxon>
        <taxon>asterids</taxon>
        <taxon>lamiids</taxon>
        <taxon>Solanales</taxon>
        <taxon>Solanaceae</taxon>
        <taxon>Nicotianoideae</taxon>
        <taxon>Nicotianeae</taxon>
        <taxon>Nicotiana</taxon>
    </lineage>
</organism>
<protein>
    <submittedName>
        <fullName evidence="2">Uncharacterized protein LOC142166532</fullName>
    </submittedName>
</protein>
<gene>
    <name evidence="2" type="primary">LOC142166532</name>
</gene>
<name>A0AC58SAM4_TOBAC</name>
<accession>A0AC58SAM4</accession>
<keyword evidence="1" id="KW-1185">Reference proteome</keyword>
<reference evidence="1" key="1">
    <citation type="journal article" date="2014" name="Nat. Commun.">
        <title>The tobacco genome sequence and its comparison with those of tomato and potato.</title>
        <authorList>
            <person name="Sierro N."/>
            <person name="Battey J.N."/>
            <person name="Ouadi S."/>
            <person name="Bakaher N."/>
            <person name="Bovet L."/>
            <person name="Willig A."/>
            <person name="Goepfert S."/>
            <person name="Peitsch M.C."/>
            <person name="Ivanov N.V."/>
        </authorList>
    </citation>
    <scope>NUCLEOTIDE SEQUENCE [LARGE SCALE GENOMIC DNA]</scope>
</reference>
<sequence length="209" mass="24254">MEETMQHLFFTSYAARIVWSYFLPSAGIRIEELTFHQAIIKCWNADVIPRIQPIIQEMPPIIVWELRKRRNNYKYEDGVTVSRVIYQVSNTLQSLVKFRKPSLLHVPHKWPDLVTMMEQYLPKLKITKVLWEFPTAGWIKLNTDGVSRGNPGRSVIGFVLRNTEGDMMYVCGKEIPEGTNTEAEAKAMVQALRFCIEHDISLLICTRIL</sequence>
<evidence type="ECO:0000313" key="1">
    <source>
        <dbReference type="Proteomes" id="UP000790787"/>
    </source>
</evidence>